<dbReference type="InterPro" id="IPR056528">
    <property type="entry name" value="HVO_2833_C"/>
</dbReference>
<dbReference type="Proteomes" id="UP000093069">
    <property type="component" value="Chromosome I"/>
</dbReference>
<evidence type="ECO:0000313" key="4">
    <source>
        <dbReference type="Proteomes" id="UP000093069"/>
    </source>
</evidence>
<dbReference type="EMBL" id="CP015193">
    <property type="protein sequence ID" value="ASJ16539.1"/>
    <property type="molecule type" value="Genomic_DNA"/>
</dbReference>
<dbReference type="InterPro" id="IPR036388">
    <property type="entry name" value="WH-like_DNA-bd_sf"/>
</dbReference>
<dbReference type="Pfam" id="PF12802">
    <property type="entry name" value="MarR_2"/>
    <property type="match status" value="1"/>
</dbReference>
<dbReference type="GO" id="GO:0003700">
    <property type="term" value="F:DNA-binding transcription factor activity"/>
    <property type="evidence" value="ECO:0007669"/>
    <property type="project" value="InterPro"/>
</dbReference>
<dbReference type="Proteomes" id="UP000250189">
    <property type="component" value="Chromosome"/>
</dbReference>
<dbReference type="RefSeq" id="WP_068576941.1">
    <property type="nucleotide sequence ID" value="NZ_CP015193.1"/>
</dbReference>
<dbReference type="Gene3D" id="1.10.10.10">
    <property type="entry name" value="Winged helix-like DNA-binding domain superfamily/Winged helix DNA-binding domain"/>
    <property type="match status" value="1"/>
</dbReference>
<keyword evidence="5" id="KW-1185">Reference proteome</keyword>
<organism evidence="3 4">
    <name type="scientific">Thermococcus chitonophagus</name>
    <dbReference type="NCBI Taxonomy" id="54262"/>
    <lineage>
        <taxon>Archaea</taxon>
        <taxon>Methanobacteriati</taxon>
        <taxon>Methanobacteriota</taxon>
        <taxon>Thermococci</taxon>
        <taxon>Thermococcales</taxon>
        <taxon>Thermococcaceae</taxon>
        <taxon>Thermococcus</taxon>
    </lineage>
</organism>
<dbReference type="InterPro" id="IPR011991">
    <property type="entry name" value="ArsR-like_HTH"/>
</dbReference>
<dbReference type="KEGG" id="tch:CHITON_0775"/>
<dbReference type="EMBL" id="LN999010">
    <property type="protein sequence ID" value="CUX77554.1"/>
    <property type="molecule type" value="Genomic_DNA"/>
</dbReference>
<evidence type="ECO:0000313" key="5">
    <source>
        <dbReference type="Proteomes" id="UP000250189"/>
    </source>
</evidence>
<evidence type="ECO:0000313" key="2">
    <source>
        <dbReference type="EMBL" id="ASJ16539.1"/>
    </source>
</evidence>
<reference evidence="3" key="2">
    <citation type="submission" date="2016-01" db="EMBL/GenBank/DDBJ databases">
        <authorList>
            <person name="McClelland M."/>
            <person name="Jain A."/>
            <person name="Saraogi P."/>
            <person name="Mendelson R."/>
            <person name="Westerman R."/>
            <person name="SanMiguel P."/>
            <person name="Csonka L."/>
        </authorList>
    </citation>
    <scope>NUCLEOTIDE SEQUENCE</scope>
    <source>
        <strain evidence="3">1</strain>
    </source>
</reference>
<evidence type="ECO:0000313" key="3">
    <source>
        <dbReference type="EMBL" id="CUX77554.1"/>
    </source>
</evidence>
<feature type="domain" description="HTH crp-type" evidence="1">
    <location>
        <begin position="11"/>
        <end position="60"/>
    </location>
</feature>
<dbReference type="SMART" id="SM00419">
    <property type="entry name" value="HTH_CRP"/>
    <property type="match status" value="1"/>
</dbReference>
<accession>A0A170SHM1</accession>
<proteinExistence type="predicted"/>
<protein>
    <recommendedName>
        <fullName evidence="1">HTH crp-type domain-containing protein</fullName>
    </recommendedName>
</protein>
<dbReference type="Pfam" id="PF24271">
    <property type="entry name" value="HVO_2833_C"/>
    <property type="match status" value="1"/>
</dbReference>
<sequence>MTLTKLELKVLATIIEEETTLKDLAQILNLSKSTLSTILHPLKEKGLVELERRRKLIVRPSKAKATSLLHTIILKYPQLNILEILAGNSLKVLSALEVEKPQPAWLIELKANVSRATLYRSLNKLMDRLIVGEKGGGYFITEKFADLKFFADEYFYLQNSIRVKRFNESASLVWSGVGEFILVTKRFKGKAIGRFQLTGPLRLSDYGVSLISPGIYHYYWPAENLALEDVIVHTVKVYHDGRGLLYVIEVLKTNNFDERRIKKLAAKFGVSEIVNGILDHLKGKSLEGSLMHHWGFWR</sequence>
<reference evidence="4" key="1">
    <citation type="submission" date="2016-01" db="EMBL/GenBank/DDBJ databases">
        <authorList>
            <person name="Vorgias C.E."/>
        </authorList>
    </citation>
    <scope>NUCLEOTIDE SEQUENCE [LARGE SCALE GENOMIC DNA]</scope>
</reference>
<dbReference type="AlphaFoldDB" id="A0A170SHM1"/>
<dbReference type="CDD" id="cd00090">
    <property type="entry name" value="HTH_ARSR"/>
    <property type="match status" value="1"/>
</dbReference>
<dbReference type="InterPro" id="IPR012318">
    <property type="entry name" value="HTH_CRP"/>
</dbReference>
<dbReference type="GO" id="GO:0003677">
    <property type="term" value="F:DNA binding"/>
    <property type="evidence" value="ECO:0007669"/>
    <property type="project" value="InterPro"/>
</dbReference>
<dbReference type="SUPFAM" id="SSF46785">
    <property type="entry name" value="Winged helix' DNA-binding domain"/>
    <property type="match status" value="1"/>
</dbReference>
<gene>
    <name evidence="2" type="ORF">A3L04_05350</name>
    <name evidence="3" type="ORF">CHITON_0775</name>
</gene>
<reference evidence="2 5" key="3">
    <citation type="submission" date="2016-04" db="EMBL/GenBank/DDBJ databases">
        <title>Complete genome sequence of Thermococcus chitonophagus type strain GC74.</title>
        <authorList>
            <person name="Oger P.M."/>
        </authorList>
    </citation>
    <scope>NUCLEOTIDE SEQUENCE [LARGE SCALE GENOMIC DNA]</scope>
    <source>
        <strain evidence="2 5">GC74</strain>
    </source>
</reference>
<dbReference type="OrthoDB" id="95477at2157"/>
<dbReference type="InterPro" id="IPR036390">
    <property type="entry name" value="WH_DNA-bd_sf"/>
</dbReference>
<dbReference type="InterPro" id="IPR000835">
    <property type="entry name" value="HTH_MarR-typ"/>
</dbReference>
<dbReference type="GeneID" id="33321980"/>
<evidence type="ECO:0000259" key="1">
    <source>
        <dbReference type="SMART" id="SM00419"/>
    </source>
</evidence>
<name>A0A170SHM1_9EURY</name>